<evidence type="ECO:0000313" key="1">
    <source>
        <dbReference type="EMBL" id="KAJ8123341.1"/>
    </source>
</evidence>
<comment type="caution">
    <text evidence="1">The sequence shown here is derived from an EMBL/GenBank/DDBJ whole genome shotgun (WGS) entry which is preliminary data.</text>
</comment>
<dbReference type="EMBL" id="JAPESX010000095">
    <property type="protein sequence ID" value="KAJ8123341.1"/>
    <property type="molecule type" value="Genomic_DNA"/>
</dbReference>
<keyword evidence="2" id="KW-1185">Reference proteome</keyword>
<gene>
    <name evidence="1" type="ORF">ONZ43_g686</name>
</gene>
<organism evidence="1 2">
    <name type="scientific">Nemania bipapillata</name>
    <dbReference type="NCBI Taxonomy" id="110536"/>
    <lineage>
        <taxon>Eukaryota</taxon>
        <taxon>Fungi</taxon>
        <taxon>Dikarya</taxon>
        <taxon>Ascomycota</taxon>
        <taxon>Pezizomycotina</taxon>
        <taxon>Sordariomycetes</taxon>
        <taxon>Xylariomycetidae</taxon>
        <taxon>Xylariales</taxon>
        <taxon>Xylariaceae</taxon>
        <taxon>Nemania</taxon>
    </lineage>
</organism>
<protein>
    <submittedName>
        <fullName evidence="1">Uncharacterized protein</fullName>
    </submittedName>
</protein>
<sequence>MSTYGEGDPSDNALEFVAWVKSETKGSLKRLQYAAFGCGNRNYRYYNKTIDDVVTGLSACGATAIMPAGKGDESNCATEEDFLEWKNRFFSTLISLFNLVEHEAGYEPEVEVLEDVPDHPSQPPNCVPFVRGTRKQGLFSVVPVPVAVQRRIATYKESDRTCMHLELDFTAYRQIKYKTGDHISIWPVNPADEVASLLQTLELDTKKDISIRILPRNDSNEAKVPSFTTPYALFRHYLEICAPVSREGVLFLAGLAPTDMAKAELKALARTKDTYAQFLKDNYITLSRLLKHVTKIDPSVTWAGLPLAFVIDILPAMKPRTYSISSSPAVSPRRVSITVSTNPTRLAAKPDIAIPGLASTFLSSRSPPDAGTGGNNDQTLATPWVIHAQVRTSTFRLPVSLSVPIVMVAAGTGIAPFRAFLQERAHLASIGREVSRMLLFVGCQDASNFLYQDIIADMQCGLLAGKLKVITAFSRAEGRNKQYVGDRLAELGPEVGRLLTKEDGAMYICGAASMATSVKDVIRTEVRDLEGWSEAQVDEWMQDRKARRWFEDVWG</sequence>
<proteinExistence type="predicted"/>
<reference evidence="1" key="1">
    <citation type="submission" date="2022-11" db="EMBL/GenBank/DDBJ databases">
        <title>Genome Sequence of Nemania bipapillata.</title>
        <authorList>
            <person name="Buettner E."/>
        </authorList>
    </citation>
    <scope>NUCLEOTIDE SEQUENCE</scope>
    <source>
        <strain evidence="1">CP14</strain>
    </source>
</reference>
<name>A0ACC2J7C9_9PEZI</name>
<evidence type="ECO:0000313" key="2">
    <source>
        <dbReference type="Proteomes" id="UP001153334"/>
    </source>
</evidence>
<accession>A0ACC2J7C9</accession>
<dbReference type="Proteomes" id="UP001153334">
    <property type="component" value="Unassembled WGS sequence"/>
</dbReference>